<name>A0AAV9F3Y5_ACOCL</name>
<dbReference type="EMBL" id="JAUJYO010000003">
    <property type="protein sequence ID" value="KAK1320455.1"/>
    <property type="molecule type" value="Genomic_DNA"/>
</dbReference>
<comment type="caution">
    <text evidence="1">The sequence shown here is derived from an EMBL/GenBank/DDBJ whole genome shotgun (WGS) entry which is preliminary data.</text>
</comment>
<sequence length="52" mass="6027">MQKPVSEELDYSGKLTIGRNDEILHFYDEAGIEAKEWRRSKTVFGELPTLNN</sequence>
<keyword evidence="2" id="KW-1185">Reference proteome</keyword>
<dbReference type="AlphaFoldDB" id="A0AAV9F3Y5"/>
<reference evidence="1" key="2">
    <citation type="submission" date="2023-06" db="EMBL/GenBank/DDBJ databases">
        <authorList>
            <person name="Ma L."/>
            <person name="Liu K.-W."/>
            <person name="Li Z."/>
            <person name="Hsiao Y.-Y."/>
            <person name="Qi Y."/>
            <person name="Fu T."/>
            <person name="Tang G."/>
            <person name="Zhang D."/>
            <person name="Sun W.-H."/>
            <person name="Liu D.-K."/>
            <person name="Li Y."/>
            <person name="Chen G.-Z."/>
            <person name="Liu X.-D."/>
            <person name="Liao X.-Y."/>
            <person name="Jiang Y.-T."/>
            <person name="Yu X."/>
            <person name="Hao Y."/>
            <person name="Huang J."/>
            <person name="Zhao X.-W."/>
            <person name="Ke S."/>
            <person name="Chen Y.-Y."/>
            <person name="Wu W.-L."/>
            <person name="Hsu J.-L."/>
            <person name="Lin Y.-F."/>
            <person name="Huang M.-D."/>
            <person name="Li C.-Y."/>
            <person name="Huang L."/>
            <person name="Wang Z.-W."/>
            <person name="Zhao X."/>
            <person name="Zhong W.-Y."/>
            <person name="Peng D.-H."/>
            <person name="Ahmad S."/>
            <person name="Lan S."/>
            <person name="Zhang J.-S."/>
            <person name="Tsai W.-C."/>
            <person name="Van De Peer Y."/>
            <person name="Liu Z.-J."/>
        </authorList>
    </citation>
    <scope>NUCLEOTIDE SEQUENCE</scope>
    <source>
        <strain evidence="1">CP</strain>
        <tissue evidence="1">Leaves</tissue>
    </source>
</reference>
<dbReference type="Proteomes" id="UP001180020">
    <property type="component" value="Unassembled WGS sequence"/>
</dbReference>
<evidence type="ECO:0000313" key="1">
    <source>
        <dbReference type="EMBL" id="KAK1320455.1"/>
    </source>
</evidence>
<accession>A0AAV9F3Y5</accession>
<protein>
    <submittedName>
        <fullName evidence="1">Uncharacterized protein</fullName>
    </submittedName>
</protein>
<evidence type="ECO:0000313" key="2">
    <source>
        <dbReference type="Proteomes" id="UP001180020"/>
    </source>
</evidence>
<organism evidence="1 2">
    <name type="scientific">Acorus calamus</name>
    <name type="common">Sweet flag</name>
    <dbReference type="NCBI Taxonomy" id="4465"/>
    <lineage>
        <taxon>Eukaryota</taxon>
        <taxon>Viridiplantae</taxon>
        <taxon>Streptophyta</taxon>
        <taxon>Embryophyta</taxon>
        <taxon>Tracheophyta</taxon>
        <taxon>Spermatophyta</taxon>
        <taxon>Magnoliopsida</taxon>
        <taxon>Liliopsida</taxon>
        <taxon>Acoraceae</taxon>
        <taxon>Acorus</taxon>
    </lineage>
</organism>
<proteinExistence type="predicted"/>
<gene>
    <name evidence="1" type="ORF">QJS10_CPA03g01690</name>
</gene>
<reference evidence="1" key="1">
    <citation type="journal article" date="2023" name="Nat. Commun.">
        <title>Diploid and tetraploid genomes of Acorus and the evolution of monocots.</title>
        <authorList>
            <person name="Ma L."/>
            <person name="Liu K.W."/>
            <person name="Li Z."/>
            <person name="Hsiao Y.Y."/>
            <person name="Qi Y."/>
            <person name="Fu T."/>
            <person name="Tang G.D."/>
            <person name="Zhang D."/>
            <person name="Sun W.H."/>
            <person name="Liu D.K."/>
            <person name="Li Y."/>
            <person name="Chen G.Z."/>
            <person name="Liu X.D."/>
            <person name="Liao X.Y."/>
            <person name="Jiang Y.T."/>
            <person name="Yu X."/>
            <person name="Hao Y."/>
            <person name="Huang J."/>
            <person name="Zhao X.W."/>
            <person name="Ke S."/>
            <person name="Chen Y.Y."/>
            <person name="Wu W.L."/>
            <person name="Hsu J.L."/>
            <person name="Lin Y.F."/>
            <person name="Huang M.D."/>
            <person name="Li C.Y."/>
            <person name="Huang L."/>
            <person name="Wang Z.W."/>
            <person name="Zhao X."/>
            <person name="Zhong W.Y."/>
            <person name="Peng D.H."/>
            <person name="Ahmad S."/>
            <person name="Lan S."/>
            <person name="Zhang J.S."/>
            <person name="Tsai W.C."/>
            <person name="Van de Peer Y."/>
            <person name="Liu Z.J."/>
        </authorList>
    </citation>
    <scope>NUCLEOTIDE SEQUENCE</scope>
    <source>
        <strain evidence="1">CP</strain>
    </source>
</reference>